<dbReference type="EMBL" id="JAHRIQ010086081">
    <property type="protein sequence ID" value="MEQ2249676.1"/>
    <property type="molecule type" value="Genomic_DNA"/>
</dbReference>
<protein>
    <submittedName>
        <fullName evidence="1">Uncharacterized protein</fullName>
    </submittedName>
</protein>
<evidence type="ECO:0000313" key="2">
    <source>
        <dbReference type="Proteomes" id="UP001482620"/>
    </source>
</evidence>
<sequence>MCGAGPLLHFLSQHYCSTEQEAGAIVWLPAPPRGSNTPWERVTERKRRRLRTRLPKPKHFIPTPCAISFEVFTPQRAFLHISATRVIRTMIEISTKSQKVELFLIQISF</sequence>
<dbReference type="Proteomes" id="UP001482620">
    <property type="component" value="Unassembled WGS sequence"/>
</dbReference>
<evidence type="ECO:0000313" key="1">
    <source>
        <dbReference type="EMBL" id="MEQ2249676.1"/>
    </source>
</evidence>
<accession>A0ABV0UX13</accession>
<keyword evidence="2" id="KW-1185">Reference proteome</keyword>
<name>A0ABV0UX13_9TELE</name>
<reference evidence="1 2" key="1">
    <citation type="submission" date="2021-06" db="EMBL/GenBank/DDBJ databases">
        <authorList>
            <person name="Palmer J.M."/>
        </authorList>
    </citation>
    <scope>NUCLEOTIDE SEQUENCE [LARGE SCALE GENOMIC DNA]</scope>
    <source>
        <strain evidence="2">if_2019</strain>
        <tissue evidence="1">Muscle</tissue>
    </source>
</reference>
<comment type="caution">
    <text evidence="1">The sequence shown here is derived from an EMBL/GenBank/DDBJ whole genome shotgun (WGS) entry which is preliminary data.</text>
</comment>
<organism evidence="1 2">
    <name type="scientific">Ilyodon furcidens</name>
    <name type="common">goldbreast splitfin</name>
    <dbReference type="NCBI Taxonomy" id="33524"/>
    <lineage>
        <taxon>Eukaryota</taxon>
        <taxon>Metazoa</taxon>
        <taxon>Chordata</taxon>
        <taxon>Craniata</taxon>
        <taxon>Vertebrata</taxon>
        <taxon>Euteleostomi</taxon>
        <taxon>Actinopterygii</taxon>
        <taxon>Neopterygii</taxon>
        <taxon>Teleostei</taxon>
        <taxon>Neoteleostei</taxon>
        <taxon>Acanthomorphata</taxon>
        <taxon>Ovalentaria</taxon>
        <taxon>Atherinomorphae</taxon>
        <taxon>Cyprinodontiformes</taxon>
        <taxon>Goodeidae</taxon>
        <taxon>Ilyodon</taxon>
    </lineage>
</organism>
<proteinExistence type="predicted"/>
<gene>
    <name evidence="1" type="ORF">ILYODFUR_031728</name>
</gene>